<dbReference type="AlphaFoldDB" id="A0AA39MHI9"/>
<dbReference type="PANTHER" id="PTHR46112">
    <property type="entry name" value="AMINOPEPTIDASE"/>
    <property type="match status" value="1"/>
</dbReference>
<evidence type="ECO:0000313" key="2">
    <source>
        <dbReference type="EMBL" id="KAK0434058.1"/>
    </source>
</evidence>
<evidence type="ECO:0000313" key="3">
    <source>
        <dbReference type="Proteomes" id="UP001175211"/>
    </source>
</evidence>
<dbReference type="GeneID" id="85364636"/>
<dbReference type="RefSeq" id="XP_060321644.1">
    <property type="nucleotide sequence ID" value="XM_060481088.1"/>
</dbReference>
<accession>A0AA39MHI9</accession>
<dbReference type="PANTHER" id="PTHR46112:SF2">
    <property type="entry name" value="XAA-PRO AMINOPEPTIDASE P-RELATED"/>
    <property type="match status" value="1"/>
</dbReference>
<reference evidence="2" key="1">
    <citation type="submission" date="2023-06" db="EMBL/GenBank/DDBJ databases">
        <authorList>
            <consortium name="Lawrence Berkeley National Laboratory"/>
            <person name="Ahrendt S."/>
            <person name="Sahu N."/>
            <person name="Indic B."/>
            <person name="Wong-Bajracharya J."/>
            <person name="Merenyi Z."/>
            <person name="Ke H.-M."/>
            <person name="Monk M."/>
            <person name="Kocsube S."/>
            <person name="Drula E."/>
            <person name="Lipzen A."/>
            <person name="Balint B."/>
            <person name="Henrissat B."/>
            <person name="Andreopoulos B."/>
            <person name="Martin F.M."/>
            <person name="Harder C.B."/>
            <person name="Rigling D."/>
            <person name="Ford K.L."/>
            <person name="Foster G.D."/>
            <person name="Pangilinan J."/>
            <person name="Papanicolaou A."/>
            <person name="Barry K."/>
            <person name="LaButti K."/>
            <person name="Viragh M."/>
            <person name="Koriabine M."/>
            <person name="Yan M."/>
            <person name="Riley R."/>
            <person name="Champramary S."/>
            <person name="Plett K.L."/>
            <person name="Tsai I.J."/>
            <person name="Slot J."/>
            <person name="Sipos G."/>
            <person name="Plett J."/>
            <person name="Nagy L.G."/>
            <person name="Grigoriev I.V."/>
        </authorList>
    </citation>
    <scope>NUCLEOTIDE SEQUENCE</scope>
    <source>
        <strain evidence="2">CCBAS 213</strain>
    </source>
</reference>
<sequence>MVIAAPPEIRQLRERKSKRELELLKCANEAILLAIRQTHKQMHIGMRESDARNLIARALADAGLKEGGCLTLFGENVALPHGSGTDRRLRPQDFALFDSLHGYWSDVTRTLALPASTIPDIHLQIWNFVHSAQNIAFGTAHAGVVAKRVDEATRLFLGLTGYAC</sequence>
<feature type="domain" description="Peptidase M24" evidence="1">
    <location>
        <begin position="22"/>
        <end position="162"/>
    </location>
</feature>
<keyword evidence="3" id="KW-1185">Reference proteome</keyword>
<protein>
    <submittedName>
        <fullName evidence="2">Peptidase M24, structural domain-containing protein</fullName>
    </submittedName>
</protein>
<proteinExistence type="predicted"/>
<name>A0AA39MHI9_ARMTA</name>
<gene>
    <name evidence="2" type="ORF">EV420DRAFT_1771225</name>
</gene>
<organism evidence="2 3">
    <name type="scientific">Armillaria tabescens</name>
    <name type="common">Ringless honey mushroom</name>
    <name type="synonym">Agaricus tabescens</name>
    <dbReference type="NCBI Taxonomy" id="1929756"/>
    <lineage>
        <taxon>Eukaryota</taxon>
        <taxon>Fungi</taxon>
        <taxon>Dikarya</taxon>
        <taxon>Basidiomycota</taxon>
        <taxon>Agaricomycotina</taxon>
        <taxon>Agaricomycetes</taxon>
        <taxon>Agaricomycetidae</taxon>
        <taxon>Agaricales</taxon>
        <taxon>Marasmiineae</taxon>
        <taxon>Physalacriaceae</taxon>
        <taxon>Desarmillaria</taxon>
    </lineage>
</organism>
<evidence type="ECO:0000259" key="1">
    <source>
        <dbReference type="Pfam" id="PF00557"/>
    </source>
</evidence>
<dbReference type="InterPro" id="IPR050659">
    <property type="entry name" value="Peptidase_M24B"/>
</dbReference>
<comment type="caution">
    <text evidence="2">The sequence shown here is derived from an EMBL/GenBank/DDBJ whole genome shotgun (WGS) entry which is preliminary data.</text>
</comment>
<dbReference type="InterPro" id="IPR000994">
    <property type="entry name" value="Pept_M24"/>
</dbReference>
<dbReference type="EMBL" id="JAUEPS010000199">
    <property type="protein sequence ID" value="KAK0434058.1"/>
    <property type="molecule type" value="Genomic_DNA"/>
</dbReference>
<dbReference type="Proteomes" id="UP001175211">
    <property type="component" value="Unassembled WGS sequence"/>
</dbReference>
<dbReference type="Gene3D" id="3.90.230.10">
    <property type="entry name" value="Creatinase/methionine aminopeptidase superfamily"/>
    <property type="match status" value="1"/>
</dbReference>
<dbReference type="InterPro" id="IPR036005">
    <property type="entry name" value="Creatinase/aminopeptidase-like"/>
</dbReference>
<dbReference type="Pfam" id="PF00557">
    <property type="entry name" value="Peptidase_M24"/>
    <property type="match status" value="1"/>
</dbReference>
<dbReference type="SUPFAM" id="SSF55920">
    <property type="entry name" value="Creatinase/aminopeptidase"/>
    <property type="match status" value="1"/>
</dbReference>